<comment type="caution">
    <text evidence="1">The sequence shown here is derived from an EMBL/GenBank/DDBJ whole genome shotgun (WGS) entry which is preliminary data.</text>
</comment>
<name>A0A840NXX7_9ACTN</name>
<accession>A0A840NXX7</accession>
<protein>
    <submittedName>
        <fullName evidence="1">Uncharacterized protein</fullName>
    </submittedName>
</protein>
<dbReference type="RefSeq" id="WP_185047389.1">
    <property type="nucleotide sequence ID" value="NZ_BAABIX010000006.1"/>
</dbReference>
<sequence>MTLLAIRIGLRALLLWVRARLIRRHRDADRALRAWAADPRNFCDRPGCDRCWRWAL</sequence>
<evidence type="ECO:0000313" key="1">
    <source>
        <dbReference type="EMBL" id="MBB5130511.1"/>
    </source>
</evidence>
<reference evidence="1 2" key="1">
    <citation type="submission" date="2020-08" db="EMBL/GenBank/DDBJ databases">
        <title>Genomic Encyclopedia of Type Strains, Phase IV (KMG-IV): sequencing the most valuable type-strain genomes for metagenomic binning, comparative biology and taxonomic classification.</title>
        <authorList>
            <person name="Goeker M."/>
        </authorList>
    </citation>
    <scope>NUCLEOTIDE SEQUENCE [LARGE SCALE GENOMIC DNA]</scope>
    <source>
        <strain evidence="1 2">DSM 45615</strain>
    </source>
</reference>
<dbReference type="AlphaFoldDB" id="A0A840NXX7"/>
<dbReference type="Proteomes" id="UP000578449">
    <property type="component" value="Unassembled WGS sequence"/>
</dbReference>
<keyword evidence="2" id="KW-1185">Reference proteome</keyword>
<dbReference type="EMBL" id="JACHGN010000001">
    <property type="protein sequence ID" value="MBB5130511.1"/>
    <property type="molecule type" value="Genomic_DNA"/>
</dbReference>
<proteinExistence type="predicted"/>
<evidence type="ECO:0000313" key="2">
    <source>
        <dbReference type="Proteomes" id="UP000578449"/>
    </source>
</evidence>
<gene>
    <name evidence="1" type="ORF">HNP84_000199</name>
</gene>
<organism evidence="1 2">
    <name type="scientific">Thermocatellispora tengchongensis</name>
    <dbReference type="NCBI Taxonomy" id="1073253"/>
    <lineage>
        <taxon>Bacteria</taxon>
        <taxon>Bacillati</taxon>
        <taxon>Actinomycetota</taxon>
        <taxon>Actinomycetes</taxon>
        <taxon>Streptosporangiales</taxon>
        <taxon>Streptosporangiaceae</taxon>
        <taxon>Thermocatellispora</taxon>
    </lineage>
</organism>